<name>A0A1I0PUL6_9FIRM</name>
<keyword evidence="11" id="KW-1185">Reference proteome</keyword>
<feature type="transmembrane region" description="Helical" evidence="7">
    <location>
        <begin position="12"/>
        <end position="35"/>
    </location>
</feature>
<feature type="coiled-coil region" evidence="6">
    <location>
        <begin position="507"/>
        <end position="559"/>
    </location>
</feature>
<keyword evidence="2" id="KW-1003">Cell membrane</keyword>
<dbReference type="RefSeq" id="WP_092452982.1">
    <property type="nucleotide sequence ID" value="NZ_FOJI01000006.1"/>
</dbReference>
<dbReference type="GO" id="GO:0071111">
    <property type="term" value="F:cyclic-guanylate-specific phosphodiesterase activity"/>
    <property type="evidence" value="ECO:0007669"/>
    <property type="project" value="InterPro"/>
</dbReference>
<sequence length="800" mass="90697">MKKKSSIKKQLNVFTISTSVMIIGLGCLMAIYIFFSIYKQSVIDSTKTAVYGLKSNVLEEGKEQISSFSENLIVLSETTLLEDVSKRQTIWDNYINSVGSHNIELVQIWNDNTMVFEKNTCLDNNIVNFIAPDGDNGVIMLKGSNDAGIYLICSTLIKDENGDTIGKIKIAQQLSDQSFINDTKRITGSEATIFIGNKRFLTTIKKDGVYQTGTTMDPKVEEAVLNKGNEYIGKVNILGEPYIVSYAPIFDMNNQPIGAFFVGKSVASAYKFQLHITVYMLILGGLLLFLFYYIARRWLIEHIINPIQRVSESIKKIAEEDYEHLHDMPKTKSIELETLQTSIQIMGDSIVNQKKKLETIAYIDVLTSLPNRASLYGKYKDISLVENEHSLSVMFDIDVDNLKYINHLFGQVVGDRLLCQVSDILKMIIYLYPEYQIYRIAGDEFVVCKEGDYTLDEIRTMAQNILSLFEKSFSVDQYNISMTVSVGVAYTSSCSGKNCIICTGECKDRLETLLKKAEDAMNRVKTNGKNNFIIFDPSMNALIERKALLQQELKEALKNENLMVYYQPKYNIKTSSYDGFEALIRWKHPQKGFISPVDFIPVAEETNLINEIGAWVLEKSCVFIKEFNIKFGKEFNVAVNVSAVQLLSDGFEEYVCKVLEKYKLEPQYLELEITESVFVNSIDIAYEKLKILRSMNISIALDDFGTGYSSFTYLKALPITTLKLDKTFIDDIVSDEVALKIAESVIQIGKSCGLEVVVEGVETVEQFQLLSKLECDYIQGYYFSKPVSEQAIYSIFEEEK</sequence>
<gene>
    <name evidence="10" type="ORF">SAMN05421659_10616</name>
</gene>
<proteinExistence type="predicted"/>
<dbReference type="Gene3D" id="3.30.70.270">
    <property type="match status" value="1"/>
</dbReference>
<dbReference type="CDD" id="cd01949">
    <property type="entry name" value="GGDEF"/>
    <property type="match status" value="1"/>
</dbReference>
<dbReference type="InterPro" id="IPR001633">
    <property type="entry name" value="EAL_dom"/>
</dbReference>
<dbReference type="STRING" id="99656.SAMN05421659_10616"/>
<dbReference type="PROSITE" id="PS51257">
    <property type="entry name" value="PROKAR_LIPOPROTEIN"/>
    <property type="match status" value="1"/>
</dbReference>
<comment type="subcellular location">
    <subcellularLocation>
        <location evidence="1">Cell membrane</location>
        <topology evidence="1">Multi-pass membrane protein</topology>
    </subcellularLocation>
</comment>
<dbReference type="SUPFAM" id="SSF103190">
    <property type="entry name" value="Sensory domain-like"/>
    <property type="match status" value="1"/>
</dbReference>
<feature type="domain" description="EAL" evidence="8">
    <location>
        <begin position="546"/>
        <end position="800"/>
    </location>
</feature>
<dbReference type="Pfam" id="PF17202">
    <property type="entry name" value="sCache_3_3"/>
    <property type="match status" value="1"/>
</dbReference>
<evidence type="ECO:0000259" key="9">
    <source>
        <dbReference type="PROSITE" id="PS50887"/>
    </source>
</evidence>
<dbReference type="Gene3D" id="6.10.340.10">
    <property type="match status" value="1"/>
</dbReference>
<evidence type="ECO:0000256" key="6">
    <source>
        <dbReference type="SAM" id="Coils"/>
    </source>
</evidence>
<dbReference type="NCBIfam" id="TIGR00254">
    <property type="entry name" value="GGDEF"/>
    <property type="match status" value="1"/>
</dbReference>
<dbReference type="GO" id="GO:0005886">
    <property type="term" value="C:plasma membrane"/>
    <property type="evidence" value="ECO:0007669"/>
    <property type="project" value="UniProtKB-SubCell"/>
</dbReference>
<dbReference type="SMART" id="SM00267">
    <property type="entry name" value="GGDEF"/>
    <property type="match status" value="1"/>
</dbReference>
<dbReference type="EMBL" id="FOJI01000006">
    <property type="protein sequence ID" value="SEW18152.1"/>
    <property type="molecule type" value="Genomic_DNA"/>
</dbReference>
<dbReference type="InterPro" id="IPR035919">
    <property type="entry name" value="EAL_sf"/>
</dbReference>
<dbReference type="SUPFAM" id="SSF55073">
    <property type="entry name" value="Nucleotide cyclase"/>
    <property type="match status" value="1"/>
</dbReference>
<dbReference type="OrthoDB" id="9805474at2"/>
<evidence type="ECO:0000313" key="10">
    <source>
        <dbReference type="EMBL" id="SEW18152.1"/>
    </source>
</evidence>
<dbReference type="PROSITE" id="PS50883">
    <property type="entry name" value="EAL"/>
    <property type="match status" value="1"/>
</dbReference>
<dbReference type="InterPro" id="IPR029151">
    <property type="entry name" value="Sensor-like_sf"/>
</dbReference>
<keyword evidence="4 7" id="KW-1133">Transmembrane helix</keyword>
<dbReference type="SMART" id="SM00052">
    <property type="entry name" value="EAL"/>
    <property type="match status" value="1"/>
</dbReference>
<dbReference type="Pfam" id="PF00990">
    <property type="entry name" value="GGDEF"/>
    <property type="match status" value="1"/>
</dbReference>
<dbReference type="Gene3D" id="3.20.20.450">
    <property type="entry name" value="EAL domain"/>
    <property type="match status" value="1"/>
</dbReference>
<dbReference type="InterPro" id="IPR000160">
    <property type="entry name" value="GGDEF_dom"/>
</dbReference>
<keyword evidence="6" id="KW-0175">Coiled coil</keyword>
<dbReference type="InterPro" id="IPR029787">
    <property type="entry name" value="Nucleotide_cyclase"/>
</dbReference>
<dbReference type="Pfam" id="PF00563">
    <property type="entry name" value="EAL"/>
    <property type="match status" value="1"/>
</dbReference>
<keyword evidence="5 7" id="KW-0472">Membrane</keyword>
<feature type="transmembrane region" description="Helical" evidence="7">
    <location>
        <begin position="276"/>
        <end position="295"/>
    </location>
</feature>
<dbReference type="Proteomes" id="UP000199701">
    <property type="component" value="Unassembled WGS sequence"/>
</dbReference>
<dbReference type="InterPro" id="IPR050706">
    <property type="entry name" value="Cyclic-di-GMP_PDE-like"/>
</dbReference>
<evidence type="ECO:0000256" key="1">
    <source>
        <dbReference type="ARBA" id="ARBA00004651"/>
    </source>
</evidence>
<dbReference type="InterPro" id="IPR043128">
    <property type="entry name" value="Rev_trsase/Diguanyl_cyclase"/>
</dbReference>
<protein>
    <submittedName>
        <fullName evidence="10">Diguanylate cyclase (GGDEF) domain-containing protein</fullName>
    </submittedName>
</protein>
<dbReference type="CDD" id="cd01948">
    <property type="entry name" value="EAL"/>
    <property type="match status" value="1"/>
</dbReference>
<dbReference type="InterPro" id="IPR033463">
    <property type="entry name" value="sCache_3"/>
</dbReference>
<evidence type="ECO:0000256" key="4">
    <source>
        <dbReference type="ARBA" id="ARBA00022989"/>
    </source>
</evidence>
<evidence type="ECO:0000256" key="3">
    <source>
        <dbReference type="ARBA" id="ARBA00022692"/>
    </source>
</evidence>
<evidence type="ECO:0000256" key="2">
    <source>
        <dbReference type="ARBA" id="ARBA00022475"/>
    </source>
</evidence>
<evidence type="ECO:0000256" key="7">
    <source>
        <dbReference type="SAM" id="Phobius"/>
    </source>
</evidence>
<accession>A0A1I0PUL6</accession>
<dbReference type="AlphaFoldDB" id="A0A1I0PUL6"/>
<dbReference type="PANTHER" id="PTHR33121:SF70">
    <property type="entry name" value="SIGNALING PROTEIN YKOW"/>
    <property type="match status" value="1"/>
</dbReference>
<evidence type="ECO:0000256" key="5">
    <source>
        <dbReference type="ARBA" id="ARBA00023136"/>
    </source>
</evidence>
<dbReference type="SUPFAM" id="SSF141868">
    <property type="entry name" value="EAL domain-like"/>
    <property type="match status" value="1"/>
</dbReference>
<evidence type="ECO:0000313" key="11">
    <source>
        <dbReference type="Proteomes" id="UP000199701"/>
    </source>
</evidence>
<dbReference type="PANTHER" id="PTHR33121">
    <property type="entry name" value="CYCLIC DI-GMP PHOSPHODIESTERASE PDEF"/>
    <property type="match status" value="1"/>
</dbReference>
<dbReference type="PROSITE" id="PS50887">
    <property type="entry name" value="GGDEF"/>
    <property type="match status" value="1"/>
</dbReference>
<feature type="domain" description="GGDEF" evidence="9">
    <location>
        <begin position="390"/>
        <end position="537"/>
    </location>
</feature>
<keyword evidence="3 7" id="KW-0812">Transmembrane</keyword>
<reference evidence="10 11" key="1">
    <citation type="submission" date="2016-10" db="EMBL/GenBank/DDBJ databases">
        <authorList>
            <person name="de Groot N.N."/>
        </authorList>
    </citation>
    <scope>NUCLEOTIDE SEQUENCE [LARGE SCALE GENOMIC DNA]</scope>
    <source>
        <strain evidence="10 11">DSM 9179</strain>
    </source>
</reference>
<organism evidence="10 11">
    <name type="scientific">[Clostridium] fimetarium</name>
    <dbReference type="NCBI Taxonomy" id="99656"/>
    <lineage>
        <taxon>Bacteria</taxon>
        <taxon>Bacillati</taxon>
        <taxon>Bacillota</taxon>
        <taxon>Clostridia</taxon>
        <taxon>Lachnospirales</taxon>
        <taxon>Lachnospiraceae</taxon>
    </lineage>
</organism>
<evidence type="ECO:0000259" key="8">
    <source>
        <dbReference type="PROSITE" id="PS50883"/>
    </source>
</evidence>